<dbReference type="Proteomes" id="UP000291189">
    <property type="component" value="Unassembled WGS sequence"/>
</dbReference>
<keyword evidence="3" id="KW-1185">Reference proteome</keyword>
<dbReference type="EMBL" id="SDPU01000018">
    <property type="protein sequence ID" value="RYU13369.1"/>
    <property type="molecule type" value="Genomic_DNA"/>
</dbReference>
<dbReference type="RefSeq" id="WP_129986293.1">
    <property type="nucleotide sequence ID" value="NZ_SDPU01000018.1"/>
</dbReference>
<feature type="compositionally biased region" description="Acidic residues" evidence="1">
    <location>
        <begin position="126"/>
        <end position="146"/>
    </location>
</feature>
<feature type="compositionally biased region" description="Basic and acidic residues" evidence="1">
    <location>
        <begin position="174"/>
        <end position="185"/>
    </location>
</feature>
<reference evidence="2 3" key="1">
    <citation type="submission" date="2019-01" db="EMBL/GenBank/DDBJ databases">
        <title>Nocardioides guangzhouensis sp. nov., an actinobacterium isolated from soil.</title>
        <authorList>
            <person name="Fu Y."/>
            <person name="Cai Y."/>
            <person name="Lin Z."/>
            <person name="Chen P."/>
        </authorList>
    </citation>
    <scope>NUCLEOTIDE SEQUENCE [LARGE SCALE GENOMIC DNA]</scope>
    <source>
        <strain evidence="2 3">NBRC 105384</strain>
    </source>
</reference>
<feature type="compositionally biased region" description="Low complexity" evidence="1">
    <location>
        <begin position="238"/>
        <end position="254"/>
    </location>
</feature>
<dbReference type="OrthoDB" id="9964749at2"/>
<feature type="compositionally biased region" description="Acidic residues" evidence="1">
    <location>
        <begin position="207"/>
        <end position="237"/>
    </location>
</feature>
<dbReference type="AlphaFoldDB" id="A0A4Q5J6J4"/>
<feature type="compositionally biased region" description="Basic and acidic residues" evidence="1">
    <location>
        <begin position="154"/>
        <end position="164"/>
    </location>
</feature>
<comment type="caution">
    <text evidence="2">The sequence shown here is derived from an EMBL/GenBank/DDBJ whole genome shotgun (WGS) entry which is preliminary data.</text>
</comment>
<gene>
    <name evidence="2" type="ORF">ETU37_05890</name>
</gene>
<protein>
    <submittedName>
        <fullName evidence="2">Uncharacterized protein</fullName>
    </submittedName>
</protein>
<evidence type="ECO:0000313" key="2">
    <source>
        <dbReference type="EMBL" id="RYU13369.1"/>
    </source>
</evidence>
<evidence type="ECO:0000256" key="1">
    <source>
        <dbReference type="SAM" id="MobiDB-lite"/>
    </source>
</evidence>
<proteinExistence type="predicted"/>
<sequence>MSQPPDETPEQDPRVRALLAAAAAPTEPGPLPGEQEALAAFREAHSRRRFSMPSSLSPVRAAVAAGLGAGVLLAAGVGGAAAGVLPGAAQDTARTWLDTVGVEVPGPNAHSAGHADQRGRSAEAGTPEEDATTETDVTETEAEETTEPAGTAESTEKELPEASEHGQTVSETARSTEAEGADKGAEISGLASEGRSTERRAHAGSGDEADDADETTTDEDTDAETSDEADGTEDSDDAAAGAQGGATADAASGGRAQGGERRP</sequence>
<feature type="region of interest" description="Disordered" evidence="1">
    <location>
        <begin position="99"/>
        <end position="263"/>
    </location>
</feature>
<accession>A0A4Q5J6J4</accession>
<organism evidence="2 3">
    <name type="scientific">Nocardioides iriomotensis</name>
    <dbReference type="NCBI Taxonomy" id="715784"/>
    <lineage>
        <taxon>Bacteria</taxon>
        <taxon>Bacillati</taxon>
        <taxon>Actinomycetota</taxon>
        <taxon>Actinomycetes</taxon>
        <taxon>Propionibacteriales</taxon>
        <taxon>Nocardioidaceae</taxon>
        <taxon>Nocardioides</taxon>
    </lineage>
</organism>
<name>A0A4Q5J6J4_9ACTN</name>
<evidence type="ECO:0000313" key="3">
    <source>
        <dbReference type="Proteomes" id="UP000291189"/>
    </source>
</evidence>